<dbReference type="InterPro" id="IPR029060">
    <property type="entry name" value="PIN-like_dom_sf"/>
</dbReference>
<name>A0A975BE72_9BACT</name>
<evidence type="ECO:0000313" key="2">
    <source>
        <dbReference type="EMBL" id="QTA83470.1"/>
    </source>
</evidence>
<evidence type="ECO:0000313" key="3">
    <source>
        <dbReference type="Proteomes" id="UP000663720"/>
    </source>
</evidence>
<dbReference type="SUPFAM" id="SSF88723">
    <property type="entry name" value="PIN domain-like"/>
    <property type="match status" value="1"/>
</dbReference>
<sequence>MRYFLDTSYLIAITHKRDQYHEHAVKISRSLEKPVRLVTTEAILMEYGNMLSQKHIREKAFNYIQILRNSTDTEIIPISQELFEKGLSSFGKYKDKEWGLVDCISFEVMKEKKILYALTSDEHFEQAGFVMLLKF</sequence>
<dbReference type="InterPro" id="IPR002716">
    <property type="entry name" value="PIN_dom"/>
</dbReference>
<accession>A0A975BE72</accession>
<reference evidence="2" key="1">
    <citation type="journal article" date="2021" name="Microb. Physiol.">
        <title>Proteogenomic Insights into the Physiology of Marine, Sulfate-Reducing, Filamentous Desulfonema limicola and Desulfonema magnum.</title>
        <authorList>
            <person name="Schnaars V."/>
            <person name="Wohlbrand L."/>
            <person name="Scheve S."/>
            <person name="Hinrichs C."/>
            <person name="Reinhardt R."/>
            <person name="Rabus R."/>
        </authorList>
    </citation>
    <scope>NUCLEOTIDE SEQUENCE</scope>
    <source>
        <strain evidence="2">5ac10</strain>
    </source>
</reference>
<keyword evidence="3" id="KW-1185">Reference proteome</keyword>
<dbReference type="Gene3D" id="3.40.50.1010">
    <property type="entry name" value="5'-nuclease"/>
    <property type="match status" value="1"/>
</dbReference>
<dbReference type="AlphaFoldDB" id="A0A975BE72"/>
<dbReference type="GO" id="GO:0016075">
    <property type="term" value="P:rRNA catabolic process"/>
    <property type="evidence" value="ECO:0007669"/>
    <property type="project" value="TreeGrafter"/>
</dbReference>
<dbReference type="RefSeq" id="WP_207689320.1">
    <property type="nucleotide sequence ID" value="NZ_CP061799.1"/>
</dbReference>
<dbReference type="Proteomes" id="UP000663720">
    <property type="component" value="Chromosome"/>
</dbReference>
<dbReference type="GO" id="GO:0004521">
    <property type="term" value="F:RNA endonuclease activity"/>
    <property type="evidence" value="ECO:0007669"/>
    <property type="project" value="InterPro"/>
</dbReference>
<proteinExistence type="predicted"/>
<gene>
    <name evidence="2" type="ORF">dnl_58800</name>
</gene>
<evidence type="ECO:0000259" key="1">
    <source>
        <dbReference type="Pfam" id="PF01850"/>
    </source>
</evidence>
<dbReference type="InterPro" id="IPR039018">
    <property type="entry name" value="VapC20-like"/>
</dbReference>
<dbReference type="KEGG" id="dli:dnl_58800"/>
<protein>
    <submittedName>
        <fullName evidence="2">PIN domain-containing protein</fullName>
    </submittedName>
</protein>
<dbReference type="Pfam" id="PF01850">
    <property type="entry name" value="PIN"/>
    <property type="match status" value="1"/>
</dbReference>
<dbReference type="PANTHER" id="PTHR42188:SF1">
    <property type="entry name" value="23S RRNA-SPECIFIC ENDONUCLEASE VAPC20"/>
    <property type="match status" value="1"/>
</dbReference>
<dbReference type="PANTHER" id="PTHR42188">
    <property type="entry name" value="23S RRNA-SPECIFIC ENDONUCLEASE VAPC20"/>
    <property type="match status" value="1"/>
</dbReference>
<organism evidence="2 3">
    <name type="scientific">Desulfonema limicola</name>
    <dbReference type="NCBI Taxonomy" id="45656"/>
    <lineage>
        <taxon>Bacteria</taxon>
        <taxon>Pseudomonadati</taxon>
        <taxon>Thermodesulfobacteriota</taxon>
        <taxon>Desulfobacteria</taxon>
        <taxon>Desulfobacterales</taxon>
        <taxon>Desulfococcaceae</taxon>
        <taxon>Desulfonema</taxon>
    </lineage>
</organism>
<dbReference type="EMBL" id="CP061799">
    <property type="protein sequence ID" value="QTA83470.1"/>
    <property type="molecule type" value="Genomic_DNA"/>
</dbReference>
<feature type="domain" description="PIN" evidence="1">
    <location>
        <begin position="3"/>
        <end position="129"/>
    </location>
</feature>